<accession>A0AAN7T1R9</accession>
<gene>
    <name evidence="2" type="ORF">LTR05_002066</name>
</gene>
<dbReference type="EMBL" id="JAVRRJ010000002">
    <property type="protein sequence ID" value="KAK5087851.1"/>
    <property type="molecule type" value="Genomic_DNA"/>
</dbReference>
<feature type="region of interest" description="Disordered" evidence="1">
    <location>
        <begin position="1"/>
        <end position="64"/>
    </location>
</feature>
<feature type="compositionally biased region" description="Polar residues" evidence="1">
    <location>
        <begin position="20"/>
        <end position="33"/>
    </location>
</feature>
<feature type="region of interest" description="Disordered" evidence="1">
    <location>
        <begin position="72"/>
        <end position="91"/>
    </location>
</feature>
<reference evidence="2 3" key="1">
    <citation type="submission" date="2023-08" db="EMBL/GenBank/DDBJ databases">
        <title>Black Yeasts Isolated from many extreme environments.</title>
        <authorList>
            <person name="Coleine C."/>
            <person name="Stajich J.E."/>
            <person name="Selbmann L."/>
        </authorList>
    </citation>
    <scope>NUCLEOTIDE SEQUENCE [LARGE SCALE GENOMIC DNA]</scope>
    <source>
        <strain evidence="2 3">CCFEE 5910</strain>
    </source>
</reference>
<keyword evidence="3" id="KW-1185">Reference proteome</keyword>
<evidence type="ECO:0000313" key="2">
    <source>
        <dbReference type="EMBL" id="KAK5087851.1"/>
    </source>
</evidence>
<evidence type="ECO:0008006" key="4">
    <source>
        <dbReference type="Google" id="ProtNLM"/>
    </source>
</evidence>
<proteinExistence type="predicted"/>
<organism evidence="2 3">
    <name type="scientific">Lithohypha guttulata</name>
    <dbReference type="NCBI Taxonomy" id="1690604"/>
    <lineage>
        <taxon>Eukaryota</taxon>
        <taxon>Fungi</taxon>
        <taxon>Dikarya</taxon>
        <taxon>Ascomycota</taxon>
        <taxon>Pezizomycotina</taxon>
        <taxon>Eurotiomycetes</taxon>
        <taxon>Chaetothyriomycetidae</taxon>
        <taxon>Chaetothyriales</taxon>
        <taxon>Trichomeriaceae</taxon>
        <taxon>Lithohypha</taxon>
    </lineage>
</organism>
<feature type="compositionally biased region" description="Polar residues" evidence="1">
    <location>
        <begin position="137"/>
        <end position="149"/>
    </location>
</feature>
<feature type="compositionally biased region" description="Basic and acidic residues" evidence="1">
    <location>
        <begin position="102"/>
        <end position="122"/>
    </location>
</feature>
<evidence type="ECO:0000313" key="3">
    <source>
        <dbReference type="Proteomes" id="UP001309876"/>
    </source>
</evidence>
<evidence type="ECO:0000256" key="1">
    <source>
        <dbReference type="SAM" id="MobiDB-lite"/>
    </source>
</evidence>
<feature type="compositionally biased region" description="Low complexity" evidence="1">
    <location>
        <begin position="124"/>
        <end position="135"/>
    </location>
</feature>
<sequence length="302" mass="33793">MADAYKAATSDAPPSYDTVAGTTSSRPAASSHLQVPAAHNGIPAHHRRSMEDEHRPLPEGWVRQWDQKEQHQFFVNTKADPPQSIWHHPYDDESYLSTLTSEQRERIQEEERQRMEHHHDYDESSTSTKQSQASSGAPVSSHHTGSSSFPEELPPRTSGTTAAASSSSHHKGFGEKFKEKVTGQSKEERQRERELRDQQEREYYEAHIRFRQCMQQAQITGQPQFFAKDRNGQEIYIEPPNMMGGGGYGGRGYGYNPYTSGPYANPNARFIRPQAGYYGRPYGRGYGGGMGMPIAGGLLGAT</sequence>
<dbReference type="Gene3D" id="2.20.70.10">
    <property type="match status" value="1"/>
</dbReference>
<name>A0AAN7T1R9_9EURO</name>
<feature type="compositionally biased region" description="Basic and acidic residues" evidence="1">
    <location>
        <begin position="172"/>
        <end position="198"/>
    </location>
</feature>
<comment type="caution">
    <text evidence="2">The sequence shown here is derived from an EMBL/GenBank/DDBJ whole genome shotgun (WGS) entry which is preliminary data.</text>
</comment>
<dbReference type="AlphaFoldDB" id="A0AAN7T1R9"/>
<feature type="region of interest" description="Disordered" evidence="1">
    <location>
        <begin position="101"/>
        <end position="198"/>
    </location>
</feature>
<dbReference type="Proteomes" id="UP001309876">
    <property type="component" value="Unassembled WGS sequence"/>
</dbReference>
<protein>
    <recommendedName>
        <fullName evidence="4">WW domain-containing protein</fullName>
    </recommendedName>
</protein>
<feature type="compositionally biased region" description="Low complexity" evidence="1">
    <location>
        <begin position="157"/>
        <end position="167"/>
    </location>
</feature>